<dbReference type="EMBL" id="JABAYA010000107">
    <property type="protein sequence ID" value="KAF7724958.1"/>
    <property type="molecule type" value="Genomic_DNA"/>
</dbReference>
<proteinExistence type="predicted"/>
<comment type="caution">
    <text evidence="2">The sequence shown here is derived from an EMBL/GenBank/DDBJ whole genome shotgun (WGS) entry which is preliminary data.</text>
</comment>
<accession>A0A8H7BKR7</accession>
<dbReference type="OrthoDB" id="2248195at2759"/>
<reference evidence="2" key="1">
    <citation type="submission" date="2020-01" db="EMBL/GenBank/DDBJ databases">
        <title>Genome Sequencing of Three Apophysomyces-Like Fungal Strains Confirms a Novel Fungal Genus in the Mucoromycota with divergent Burkholderia-like Endosymbiotic Bacteria.</title>
        <authorList>
            <person name="Stajich J.E."/>
            <person name="Macias A.M."/>
            <person name="Carter-House D."/>
            <person name="Lovett B."/>
            <person name="Kasson L.R."/>
            <person name="Berry K."/>
            <person name="Grigoriev I."/>
            <person name="Chang Y."/>
            <person name="Spatafora J."/>
            <person name="Kasson M.T."/>
        </authorList>
    </citation>
    <scope>NUCLEOTIDE SEQUENCE</scope>
    <source>
        <strain evidence="2">NRRL A-21654</strain>
    </source>
</reference>
<keyword evidence="3" id="KW-1185">Reference proteome</keyword>
<organism evidence="2 3">
    <name type="scientific">Apophysomyces ossiformis</name>
    <dbReference type="NCBI Taxonomy" id="679940"/>
    <lineage>
        <taxon>Eukaryota</taxon>
        <taxon>Fungi</taxon>
        <taxon>Fungi incertae sedis</taxon>
        <taxon>Mucoromycota</taxon>
        <taxon>Mucoromycotina</taxon>
        <taxon>Mucoromycetes</taxon>
        <taxon>Mucorales</taxon>
        <taxon>Mucorineae</taxon>
        <taxon>Mucoraceae</taxon>
        <taxon>Apophysomyces</taxon>
    </lineage>
</organism>
<protein>
    <submittedName>
        <fullName evidence="2">Uncharacterized protein</fullName>
    </submittedName>
</protein>
<gene>
    <name evidence="2" type="ORF">EC973_000539</name>
</gene>
<evidence type="ECO:0000313" key="2">
    <source>
        <dbReference type="EMBL" id="KAF7724958.1"/>
    </source>
</evidence>
<name>A0A8H7BKR7_9FUNG</name>
<dbReference type="AlphaFoldDB" id="A0A8H7BKR7"/>
<evidence type="ECO:0000256" key="1">
    <source>
        <dbReference type="SAM" id="SignalP"/>
    </source>
</evidence>
<evidence type="ECO:0000313" key="3">
    <source>
        <dbReference type="Proteomes" id="UP000605846"/>
    </source>
</evidence>
<sequence>MYMFFKLLWTFGLVLGVWTQPIRLQTAETQSYEEWPLTSDFVVRDTLQGYYENVVDDVIGGYNEQLLIGLVHSMNTQALKTTIQRQATLLGLHHASDACLVKMPGIIARHVNRIHHLVLAAIDPAIEHYLPKLSPTDTTTEELESAFASLNQAMGDHFIRKMEYYNLRGQVVQDMEQCEEEYDVEEDLVDPEPSSSMAEMWSWLSHRLPAMIFGQKQPEPPMSNNPLLEDYLETVRSQLWVELDDRIPDLVTTIQTDILDQDDF</sequence>
<keyword evidence="1" id="KW-0732">Signal</keyword>
<feature type="signal peptide" evidence="1">
    <location>
        <begin position="1"/>
        <end position="19"/>
    </location>
</feature>
<feature type="chain" id="PRO_5034142209" evidence="1">
    <location>
        <begin position="20"/>
        <end position="264"/>
    </location>
</feature>
<dbReference type="Proteomes" id="UP000605846">
    <property type="component" value="Unassembled WGS sequence"/>
</dbReference>